<dbReference type="PANTHER" id="PTHR12558:SF13">
    <property type="entry name" value="CELL DIVISION CYCLE PROTEIN 27 HOMOLOG"/>
    <property type="match status" value="1"/>
</dbReference>
<dbReference type="InterPro" id="IPR056835">
    <property type="entry name" value="ARM_TT21_5th"/>
</dbReference>
<organism evidence="3 4">
    <name type="scientific">Paramecium sonneborni</name>
    <dbReference type="NCBI Taxonomy" id="65129"/>
    <lineage>
        <taxon>Eukaryota</taxon>
        <taxon>Sar</taxon>
        <taxon>Alveolata</taxon>
        <taxon>Ciliophora</taxon>
        <taxon>Intramacronucleata</taxon>
        <taxon>Oligohymenophorea</taxon>
        <taxon>Peniculida</taxon>
        <taxon>Parameciidae</taxon>
        <taxon>Paramecium</taxon>
    </lineage>
</organism>
<evidence type="ECO:0000313" key="3">
    <source>
        <dbReference type="EMBL" id="CAD8125620.1"/>
    </source>
</evidence>
<dbReference type="OrthoDB" id="10268002at2759"/>
<dbReference type="EMBL" id="CAJJDN010000161">
    <property type="protein sequence ID" value="CAD8125620.1"/>
    <property type="molecule type" value="Genomic_DNA"/>
</dbReference>
<dbReference type="Proteomes" id="UP000692954">
    <property type="component" value="Unassembled WGS sequence"/>
</dbReference>
<accession>A0A8S1RF31</accession>
<dbReference type="SMART" id="SM00028">
    <property type="entry name" value="TPR"/>
    <property type="match status" value="5"/>
</dbReference>
<sequence length="201" mass="23739">MRKTNVDQMLNLFYEARKLYSKREKEDAKKKYSQALDLNQNFIIARLERGKMNFGLDYEQALFDFEEVLKQDPKNIKALKGIAISLKMKGNYEEALYYAQKGLKKNQTSPQLNFHLADCNKFIGKNQEALYYINRAIEQKKNKYEKKLKVYYQNKAEIYLGLNDFGNAKCFIEEALKIDQNYESARIIEKRIDEKQLANIS</sequence>
<evidence type="ECO:0000256" key="1">
    <source>
        <dbReference type="ARBA" id="ARBA00022803"/>
    </source>
</evidence>
<proteinExistence type="predicted"/>
<protein>
    <recommendedName>
        <fullName evidence="2">Tetratricopeptide repeat protein 21A/21B fifth ARM repeats domain-containing protein</fullName>
    </recommendedName>
</protein>
<name>A0A8S1RF31_9CILI</name>
<dbReference type="Pfam" id="PF25064">
    <property type="entry name" value="ARM_TT21_5th"/>
    <property type="match status" value="1"/>
</dbReference>
<feature type="domain" description="Tetratricopeptide repeat protein 21A/21B fifth ARM repeats" evidence="2">
    <location>
        <begin position="57"/>
        <end position="140"/>
    </location>
</feature>
<dbReference type="AlphaFoldDB" id="A0A8S1RF31"/>
<dbReference type="InterPro" id="IPR019734">
    <property type="entry name" value="TPR_rpt"/>
</dbReference>
<comment type="caution">
    <text evidence="3">The sequence shown here is derived from an EMBL/GenBank/DDBJ whole genome shotgun (WGS) entry which is preliminary data.</text>
</comment>
<keyword evidence="4" id="KW-1185">Reference proteome</keyword>
<dbReference type="PANTHER" id="PTHR12558">
    <property type="entry name" value="CELL DIVISION CYCLE 16,23,27"/>
    <property type="match status" value="1"/>
</dbReference>
<gene>
    <name evidence="3" type="ORF">PSON_ATCC_30995.1.T1610003</name>
</gene>
<reference evidence="3" key="1">
    <citation type="submission" date="2021-01" db="EMBL/GenBank/DDBJ databases">
        <authorList>
            <consortium name="Genoscope - CEA"/>
            <person name="William W."/>
        </authorList>
    </citation>
    <scope>NUCLEOTIDE SEQUENCE</scope>
</reference>
<evidence type="ECO:0000259" key="2">
    <source>
        <dbReference type="Pfam" id="PF25064"/>
    </source>
</evidence>
<dbReference type="Pfam" id="PF13181">
    <property type="entry name" value="TPR_8"/>
    <property type="match status" value="1"/>
</dbReference>
<keyword evidence="1" id="KW-0802">TPR repeat</keyword>
<evidence type="ECO:0000313" key="4">
    <source>
        <dbReference type="Proteomes" id="UP000692954"/>
    </source>
</evidence>